<dbReference type="AlphaFoldDB" id="A0A1H3J948"/>
<gene>
    <name evidence="2" type="ORF">SAMN05421504_105295</name>
</gene>
<evidence type="ECO:0000313" key="2">
    <source>
        <dbReference type="EMBL" id="SDY36317.1"/>
    </source>
</evidence>
<dbReference type="Proteomes" id="UP000199515">
    <property type="component" value="Unassembled WGS sequence"/>
</dbReference>
<feature type="domain" description="Integration host factor-like helix-two turn-helix" evidence="1">
    <location>
        <begin position="32"/>
        <end position="102"/>
    </location>
</feature>
<dbReference type="InterPro" id="IPR047806">
    <property type="entry name" value="IHF_actinobact"/>
</dbReference>
<accession>A0A1H3J948</accession>
<dbReference type="GO" id="GO:0003676">
    <property type="term" value="F:nucleic acid binding"/>
    <property type="evidence" value="ECO:0007669"/>
    <property type="project" value="InterPro"/>
</dbReference>
<dbReference type="Pfam" id="PF22525">
    <property type="entry name" value="H2TH_5"/>
    <property type="match status" value="1"/>
</dbReference>
<dbReference type="EMBL" id="FNON01000005">
    <property type="protein sequence ID" value="SDY36317.1"/>
    <property type="molecule type" value="Genomic_DNA"/>
</dbReference>
<dbReference type="OrthoDB" id="3197442at2"/>
<evidence type="ECO:0000259" key="1">
    <source>
        <dbReference type="Pfam" id="PF22525"/>
    </source>
</evidence>
<dbReference type="InterPro" id="IPR055201">
    <property type="entry name" value="IHF-like_H2TH"/>
</dbReference>
<evidence type="ECO:0000313" key="3">
    <source>
        <dbReference type="Proteomes" id="UP000199515"/>
    </source>
</evidence>
<proteinExistence type="predicted"/>
<name>A0A1H3J948_9PSEU</name>
<dbReference type="Gene3D" id="1.10.8.50">
    <property type="match status" value="1"/>
</dbReference>
<reference evidence="2 3" key="1">
    <citation type="submission" date="2016-10" db="EMBL/GenBank/DDBJ databases">
        <authorList>
            <person name="de Groot N.N."/>
        </authorList>
    </citation>
    <scope>NUCLEOTIDE SEQUENCE [LARGE SCALE GENOMIC DNA]</scope>
    <source>
        <strain evidence="2 3">CPCC 202699</strain>
    </source>
</reference>
<dbReference type="SUPFAM" id="SSF46946">
    <property type="entry name" value="S13-like H2TH domain"/>
    <property type="match status" value="1"/>
</dbReference>
<keyword evidence="3" id="KW-1185">Reference proteome</keyword>
<organism evidence="2 3">
    <name type="scientific">Amycolatopsis xylanica</name>
    <dbReference type="NCBI Taxonomy" id="589385"/>
    <lineage>
        <taxon>Bacteria</taxon>
        <taxon>Bacillati</taxon>
        <taxon>Actinomycetota</taxon>
        <taxon>Actinomycetes</taxon>
        <taxon>Pseudonocardiales</taxon>
        <taxon>Pseudonocardiaceae</taxon>
        <taxon>Amycolatopsis</taxon>
    </lineage>
</organism>
<dbReference type="NCBIfam" id="NF041260">
    <property type="entry name" value="actino_IHF"/>
    <property type="match status" value="1"/>
</dbReference>
<dbReference type="RefSeq" id="WP_091292463.1">
    <property type="nucleotide sequence ID" value="NZ_FNON01000005.1"/>
</dbReference>
<protein>
    <recommendedName>
        <fullName evidence="1">Integration host factor-like helix-two turn-helix domain-containing protein</fullName>
    </recommendedName>
</protein>
<dbReference type="InterPro" id="IPR010979">
    <property type="entry name" value="Ribosomal_uS13-like_H2TH"/>
</dbReference>
<dbReference type="STRING" id="589385.SAMN05421504_105295"/>
<sequence>MALPQLTEEQRAAALEKAAAARKIRAELKERLKRGGTTLVKVLEDAAENEVLGKMKVSALLEALPGVGKVRAQQTMERLEIAPSRRLRGLGDRQRKALLAEFSGE</sequence>